<gene>
    <name evidence="1" type="ORF">N7449_006386</name>
</gene>
<dbReference type="EMBL" id="JAPQKQ010000005">
    <property type="protein sequence ID" value="KAJ5195907.1"/>
    <property type="molecule type" value="Genomic_DNA"/>
</dbReference>
<sequence length="98" mass="11035">MNEKIRDYEFLLQSASHPSIPYIDVTGFPKFASVAAYLIDKFTGPSKILHLITSTFCDRERNPYGWTADLPSLVVSQALDSHVDLTGRVDLGLEVTWF</sequence>
<evidence type="ECO:0000313" key="1">
    <source>
        <dbReference type="EMBL" id="KAJ5195907.1"/>
    </source>
</evidence>
<organism evidence="1 2">
    <name type="scientific">Penicillium cf. viridicatum</name>
    <dbReference type="NCBI Taxonomy" id="2972119"/>
    <lineage>
        <taxon>Eukaryota</taxon>
        <taxon>Fungi</taxon>
        <taxon>Dikarya</taxon>
        <taxon>Ascomycota</taxon>
        <taxon>Pezizomycotina</taxon>
        <taxon>Eurotiomycetes</taxon>
        <taxon>Eurotiomycetidae</taxon>
        <taxon>Eurotiales</taxon>
        <taxon>Aspergillaceae</taxon>
        <taxon>Penicillium</taxon>
    </lineage>
</organism>
<protein>
    <submittedName>
        <fullName evidence="1">Uncharacterized protein</fullName>
    </submittedName>
</protein>
<dbReference type="AlphaFoldDB" id="A0A9W9MD49"/>
<reference evidence="1" key="1">
    <citation type="submission" date="2022-11" db="EMBL/GenBank/DDBJ databases">
        <authorList>
            <person name="Petersen C."/>
        </authorList>
    </citation>
    <scope>NUCLEOTIDE SEQUENCE</scope>
    <source>
        <strain evidence="1">IBT 20477</strain>
    </source>
</reference>
<accession>A0A9W9MD49</accession>
<dbReference type="Proteomes" id="UP001150942">
    <property type="component" value="Unassembled WGS sequence"/>
</dbReference>
<evidence type="ECO:0000313" key="2">
    <source>
        <dbReference type="Proteomes" id="UP001150942"/>
    </source>
</evidence>
<keyword evidence="2" id="KW-1185">Reference proteome</keyword>
<proteinExistence type="predicted"/>
<name>A0A9W9MD49_9EURO</name>
<reference evidence="1" key="2">
    <citation type="journal article" date="2023" name="IMA Fungus">
        <title>Comparative genomic study of the Penicillium genus elucidates a diverse pangenome and 15 lateral gene transfer events.</title>
        <authorList>
            <person name="Petersen C."/>
            <person name="Sorensen T."/>
            <person name="Nielsen M.R."/>
            <person name="Sondergaard T.E."/>
            <person name="Sorensen J.L."/>
            <person name="Fitzpatrick D.A."/>
            <person name="Frisvad J.C."/>
            <person name="Nielsen K.L."/>
        </authorList>
    </citation>
    <scope>NUCLEOTIDE SEQUENCE</scope>
    <source>
        <strain evidence="1">IBT 20477</strain>
    </source>
</reference>
<comment type="caution">
    <text evidence="1">The sequence shown here is derived from an EMBL/GenBank/DDBJ whole genome shotgun (WGS) entry which is preliminary data.</text>
</comment>